<protein>
    <submittedName>
        <fullName evidence="1">Uncharacterized protein</fullName>
    </submittedName>
</protein>
<proteinExistence type="predicted"/>
<name>A0A1L2CUX2_9CAUD</name>
<reference evidence="2" key="1">
    <citation type="submission" date="2016-01" db="EMBL/GenBank/DDBJ databases">
        <title>Isolation and Characterization of Enterobacteria phage CBB.</title>
        <authorList>
            <person name="Buttimer C.T.H."/>
            <person name="Hendrix H."/>
            <person name="Alexandre H."/>
            <person name="O'Mahony J."/>
            <person name="Lavigne R."/>
            <person name="Coffey A."/>
        </authorList>
    </citation>
    <scope>NUCLEOTIDE SEQUENCE [LARGE SCALE GENOMIC DNA]</scope>
</reference>
<dbReference type="Proteomes" id="UP000223891">
    <property type="component" value="Segment"/>
</dbReference>
<accession>A0A1L2CUX2</accession>
<gene>
    <name evidence="1" type="ORF">CBB_249</name>
</gene>
<keyword evidence="2" id="KW-1185">Reference proteome</keyword>
<organism evidence="1 2">
    <name type="scientific">Pectobacterium phage vB_PcaM_CBB</name>
    <dbReference type="NCBI Taxonomy" id="2772511"/>
    <lineage>
        <taxon>Viruses</taxon>
        <taxon>Duplodnaviria</taxon>
        <taxon>Heunggongvirae</taxon>
        <taxon>Uroviricota</taxon>
        <taxon>Caudoviricetes</taxon>
        <taxon>Mimasvirus</taxon>
        <taxon>Mimasvirus CBB</taxon>
    </lineage>
</organism>
<evidence type="ECO:0000313" key="1">
    <source>
        <dbReference type="EMBL" id="AMM43814.1"/>
    </source>
</evidence>
<sequence>MQEIADLRMNCEDIKNGLMEVSVYIENTSYEMLLNMPVTDRDLLVKQYNKKVKKENKR</sequence>
<dbReference type="EMBL" id="KU574722">
    <property type="protein sequence ID" value="AMM43814.1"/>
    <property type="molecule type" value="Genomic_DNA"/>
</dbReference>
<evidence type="ECO:0000313" key="2">
    <source>
        <dbReference type="Proteomes" id="UP000223891"/>
    </source>
</evidence>